<dbReference type="EMBL" id="QTQV01000039">
    <property type="protein sequence ID" value="RQT04361.1"/>
    <property type="molecule type" value="Genomic_DNA"/>
</dbReference>
<keyword evidence="1" id="KW-1133">Transmembrane helix</keyword>
<dbReference type="Proteomes" id="UP000277921">
    <property type="component" value="Unassembled WGS sequence"/>
</dbReference>
<evidence type="ECO:0000313" key="2">
    <source>
        <dbReference type="EMBL" id="RQT04361.1"/>
    </source>
</evidence>
<comment type="caution">
    <text evidence="2">The sequence shown here is derived from an EMBL/GenBank/DDBJ whole genome shotgun (WGS) entry which is preliminary data.</text>
</comment>
<accession>A0A3N8NYE5</accession>
<protein>
    <submittedName>
        <fullName evidence="2">Uncharacterized protein</fullName>
    </submittedName>
</protein>
<evidence type="ECO:0000256" key="1">
    <source>
        <dbReference type="SAM" id="Phobius"/>
    </source>
</evidence>
<feature type="transmembrane region" description="Helical" evidence="1">
    <location>
        <begin position="52"/>
        <end position="69"/>
    </location>
</feature>
<feature type="transmembrane region" description="Helical" evidence="1">
    <location>
        <begin position="21"/>
        <end position="40"/>
    </location>
</feature>
<proteinExistence type="predicted"/>
<name>A0A3N8NYE5_9BURK</name>
<reference evidence="2 3" key="1">
    <citation type="submission" date="2018-08" db="EMBL/GenBank/DDBJ databases">
        <title>Comparative analysis of Burkholderia isolates from Puerto Rico.</title>
        <authorList>
            <person name="Hall C."/>
            <person name="Sahl J."/>
            <person name="Wagner D."/>
        </authorList>
    </citation>
    <scope>NUCLEOTIDE SEQUENCE [LARGE SCALE GENOMIC DNA]</scope>
    <source>
        <strain evidence="2 3">Bp9025</strain>
    </source>
</reference>
<dbReference type="AlphaFoldDB" id="A0A3N8NYE5"/>
<evidence type="ECO:0000313" key="3">
    <source>
        <dbReference type="Proteomes" id="UP000277921"/>
    </source>
</evidence>
<organism evidence="2 3">
    <name type="scientific">Burkholderia contaminans</name>
    <dbReference type="NCBI Taxonomy" id="488447"/>
    <lineage>
        <taxon>Bacteria</taxon>
        <taxon>Pseudomonadati</taxon>
        <taxon>Pseudomonadota</taxon>
        <taxon>Betaproteobacteria</taxon>
        <taxon>Burkholderiales</taxon>
        <taxon>Burkholderiaceae</taxon>
        <taxon>Burkholderia</taxon>
        <taxon>Burkholderia cepacia complex</taxon>
    </lineage>
</organism>
<keyword evidence="1" id="KW-0812">Transmembrane</keyword>
<gene>
    <name evidence="2" type="ORF">DF051_37000</name>
</gene>
<dbReference type="RefSeq" id="WP_124585508.1">
    <property type="nucleotide sequence ID" value="NZ_QTQV01000039.1"/>
</dbReference>
<keyword evidence="1" id="KW-0472">Membrane</keyword>
<sequence>MSEAQTIMRILSLPSIADLIKHVRLGLFLVTASIGAWQIADALRGPADQAPGHLIAAAVCIGVAARFYLAKRSQFNLAAAEIECLAARKTTK</sequence>